<reference evidence="9" key="1">
    <citation type="submission" date="2025-08" db="UniProtKB">
        <authorList>
            <consortium name="RefSeq"/>
        </authorList>
    </citation>
    <scope>IDENTIFICATION</scope>
    <source>
        <tissue evidence="9">Muscle</tissue>
    </source>
</reference>
<evidence type="ECO:0000256" key="5">
    <source>
        <dbReference type="ARBA" id="ARBA00022806"/>
    </source>
</evidence>
<evidence type="ECO:0000256" key="3">
    <source>
        <dbReference type="ARBA" id="ARBA00022741"/>
    </source>
</evidence>
<feature type="non-terminal residue" evidence="9">
    <location>
        <position position="1"/>
    </location>
</feature>
<accession>A0A6I9NZ24</accession>
<evidence type="ECO:0000313" key="9">
    <source>
        <dbReference type="RefSeq" id="XP_010781202.1"/>
    </source>
</evidence>
<dbReference type="SUPFAM" id="SSF63748">
    <property type="entry name" value="Tudor/PWWP/MBT"/>
    <property type="match status" value="1"/>
</dbReference>
<proteinExistence type="predicted"/>
<keyword evidence="2" id="KW-0677">Repeat</keyword>
<dbReference type="PANTHER" id="PTHR22655:SF2">
    <property type="entry name" value="ATP-DEPENDENT RNA HELICASE TDRD12-RELATED"/>
    <property type="match status" value="1"/>
</dbReference>
<organism evidence="8 9">
    <name type="scientific">Notothenia coriiceps</name>
    <name type="common">black rockcod</name>
    <dbReference type="NCBI Taxonomy" id="8208"/>
    <lineage>
        <taxon>Eukaryota</taxon>
        <taxon>Metazoa</taxon>
        <taxon>Chordata</taxon>
        <taxon>Craniata</taxon>
        <taxon>Vertebrata</taxon>
        <taxon>Euteleostomi</taxon>
        <taxon>Actinopterygii</taxon>
        <taxon>Neopterygii</taxon>
        <taxon>Teleostei</taxon>
        <taxon>Neoteleostei</taxon>
        <taxon>Acanthomorphata</taxon>
        <taxon>Eupercaria</taxon>
        <taxon>Perciformes</taxon>
        <taxon>Notothenioidei</taxon>
        <taxon>Nototheniidae</taxon>
        <taxon>Notothenia</taxon>
    </lineage>
</organism>
<name>A0A6I9NZ24_9TELE</name>
<dbReference type="GO" id="GO:0005524">
    <property type="term" value="F:ATP binding"/>
    <property type="evidence" value="ECO:0007669"/>
    <property type="project" value="UniProtKB-KW"/>
</dbReference>
<protein>
    <recommendedName>
        <fullName evidence="1">RNA helicase</fullName>
        <ecNumber evidence="1">3.6.4.13</ecNumber>
    </recommendedName>
</protein>
<evidence type="ECO:0000256" key="2">
    <source>
        <dbReference type="ARBA" id="ARBA00022737"/>
    </source>
</evidence>
<evidence type="ECO:0000256" key="4">
    <source>
        <dbReference type="ARBA" id="ARBA00022801"/>
    </source>
</evidence>
<dbReference type="GO" id="GO:0003724">
    <property type="term" value="F:RNA helicase activity"/>
    <property type="evidence" value="ECO:0007669"/>
    <property type="project" value="UniProtKB-EC"/>
</dbReference>
<keyword evidence="5 9" id="KW-0347">Helicase</keyword>
<dbReference type="Proteomes" id="UP000504611">
    <property type="component" value="Unplaced"/>
</dbReference>
<dbReference type="GO" id="GO:0042078">
    <property type="term" value="P:germ-line stem cell division"/>
    <property type="evidence" value="ECO:0007669"/>
    <property type="project" value="TreeGrafter"/>
</dbReference>
<keyword evidence="4" id="KW-0378">Hydrolase</keyword>
<keyword evidence="6" id="KW-0067">ATP-binding</keyword>
<evidence type="ECO:0000313" key="8">
    <source>
        <dbReference type="Proteomes" id="UP000504611"/>
    </source>
</evidence>
<dbReference type="OrthoDB" id="8957947at2759"/>
<keyword evidence="3" id="KW-0547">Nucleotide-binding</keyword>
<dbReference type="GeneID" id="104955552"/>
<dbReference type="EC" id="3.6.4.13" evidence="1"/>
<evidence type="ECO:0000256" key="6">
    <source>
        <dbReference type="ARBA" id="ARBA00022840"/>
    </source>
</evidence>
<sequence length="86" mass="9904">VCVVYWAVIKSWSRVLVESIITDSVSCQARCLLVDHGERLVVPSDQIRIAMLNFLQLPFWVRKFHLARIKPTTLRVCVHEIKAGLM</sequence>
<dbReference type="RefSeq" id="XP_010781202.1">
    <property type="nucleotide sequence ID" value="XM_010782900.1"/>
</dbReference>
<comment type="catalytic activity">
    <reaction evidence="7">
        <text>ATP + H2O = ADP + phosphate + H(+)</text>
        <dbReference type="Rhea" id="RHEA:13065"/>
        <dbReference type="ChEBI" id="CHEBI:15377"/>
        <dbReference type="ChEBI" id="CHEBI:15378"/>
        <dbReference type="ChEBI" id="CHEBI:30616"/>
        <dbReference type="ChEBI" id="CHEBI:43474"/>
        <dbReference type="ChEBI" id="CHEBI:456216"/>
        <dbReference type="EC" id="3.6.4.13"/>
    </reaction>
</comment>
<gene>
    <name evidence="9" type="primary">LOC104955552</name>
</gene>
<dbReference type="GO" id="GO:0016787">
    <property type="term" value="F:hydrolase activity"/>
    <property type="evidence" value="ECO:0007669"/>
    <property type="project" value="UniProtKB-KW"/>
</dbReference>
<evidence type="ECO:0000256" key="1">
    <source>
        <dbReference type="ARBA" id="ARBA00012552"/>
    </source>
</evidence>
<dbReference type="PANTHER" id="PTHR22655">
    <property type="entry name" value="ATP-DEPENDENT RNA HELICASE TDRD12-RELATED"/>
    <property type="match status" value="1"/>
</dbReference>
<dbReference type="Gene3D" id="2.30.30.140">
    <property type="match status" value="1"/>
</dbReference>
<dbReference type="KEGG" id="ncc:104955552"/>
<evidence type="ECO:0000256" key="7">
    <source>
        <dbReference type="ARBA" id="ARBA00047984"/>
    </source>
</evidence>
<dbReference type="AlphaFoldDB" id="A0A6I9NZ24"/>
<keyword evidence="8" id="KW-1185">Reference proteome</keyword>